<evidence type="ECO:0000313" key="9">
    <source>
        <dbReference type="Proteomes" id="UP001576774"/>
    </source>
</evidence>
<sequence>MTSQRIGIFDSGVGGLTVLRELYRQLPSESILYFGDTARLPYGNRRMSEILTFVREILTWMQQQSVKMVIMACNTSSALALETVRSEFNFPILGVILPGARAAVSQGRRIGVIATPATAASNAYRRAIHEIDPTVQVWQVGCPAFVPLIEQNRIHTPDTYQVAREYLAQLLEQQIDTLVYGCTHYPHLAPVLKSILPRTVRTVDPAVYVVRAMAQELDLLGLKNTSPPQPTRFCVSGDPHHFAQLSVQWLGCTPIVEQVWLPAVSLGPAKIESLERE</sequence>
<dbReference type="EMBL" id="JBHFNQ010000271">
    <property type="protein sequence ID" value="MFB2882359.1"/>
    <property type="molecule type" value="Genomic_DNA"/>
</dbReference>
<dbReference type="InterPro" id="IPR033134">
    <property type="entry name" value="Asp/Glu_racemase_AS_2"/>
</dbReference>
<evidence type="ECO:0000313" key="8">
    <source>
        <dbReference type="EMBL" id="MFB2882359.1"/>
    </source>
</evidence>
<feature type="binding site" evidence="7">
    <location>
        <begin position="42"/>
        <end position="43"/>
    </location>
    <ligand>
        <name>substrate</name>
    </ligand>
</feature>
<comment type="caution">
    <text evidence="8">The sequence shown here is derived from an EMBL/GenBank/DDBJ whole genome shotgun (WGS) entry which is preliminary data.</text>
</comment>
<comment type="similarity">
    <text evidence="7">Belongs to the aspartate/glutamate racemases family.</text>
</comment>
<dbReference type="PANTHER" id="PTHR21198:SF2">
    <property type="entry name" value="GLUTAMATE RACEMASE"/>
    <property type="match status" value="1"/>
</dbReference>
<protein>
    <recommendedName>
        <fullName evidence="2 7">Glutamate racemase</fullName>
        <ecNumber evidence="2 7">5.1.1.3</ecNumber>
    </recommendedName>
</protein>
<dbReference type="PROSITE" id="PS00924">
    <property type="entry name" value="ASP_GLU_RACEMASE_2"/>
    <property type="match status" value="1"/>
</dbReference>
<evidence type="ECO:0000256" key="2">
    <source>
        <dbReference type="ARBA" id="ARBA00013090"/>
    </source>
</evidence>
<keyword evidence="9" id="KW-1185">Reference proteome</keyword>
<dbReference type="Gene3D" id="3.40.50.1860">
    <property type="match status" value="2"/>
</dbReference>
<keyword evidence="3 7" id="KW-0133">Cell shape</keyword>
<dbReference type="Pfam" id="PF01177">
    <property type="entry name" value="Asp_Glu_race"/>
    <property type="match status" value="1"/>
</dbReference>
<comment type="function">
    <text evidence="7">Provides the (R)-glutamate required for cell wall biosynthesis.</text>
</comment>
<evidence type="ECO:0000256" key="3">
    <source>
        <dbReference type="ARBA" id="ARBA00022960"/>
    </source>
</evidence>
<dbReference type="PANTHER" id="PTHR21198">
    <property type="entry name" value="GLUTAMATE RACEMASE"/>
    <property type="match status" value="1"/>
</dbReference>
<dbReference type="NCBIfam" id="TIGR00067">
    <property type="entry name" value="glut_race"/>
    <property type="match status" value="1"/>
</dbReference>
<feature type="active site" description="Proton donor/acceptor" evidence="7">
    <location>
        <position position="73"/>
    </location>
</feature>
<dbReference type="InterPro" id="IPR001920">
    <property type="entry name" value="Asp/Glu_race"/>
</dbReference>
<dbReference type="InterPro" id="IPR004391">
    <property type="entry name" value="Glu_race"/>
</dbReference>
<reference evidence="8 9" key="1">
    <citation type="submission" date="2024-09" db="EMBL/GenBank/DDBJ databases">
        <title>Floridaenema gen nov. (Aerosakkonemataceae, Aerosakkonematales ord. nov., Cyanobacteria) from benthic tropical and subtropical fresh waters, with the description of four new species.</title>
        <authorList>
            <person name="Moretto J.A."/>
            <person name="Berthold D.E."/>
            <person name="Lefler F.W."/>
            <person name="Huang I.-S."/>
            <person name="Laughinghouse H. IV."/>
        </authorList>
    </citation>
    <scope>NUCLEOTIDE SEQUENCE [LARGE SCALE GENOMIC DNA]</scope>
    <source>
        <strain evidence="8 9">BLCC-F46</strain>
    </source>
</reference>
<evidence type="ECO:0000256" key="7">
    <source>
        <dbReference type="HAMAP-Rule" id="MF_00258"/>
    </source>
</evidence>
<keyword evidence="6 7" id="KW-0961">Cell wall biogenesis/degradation</keyword>
<feature type="binding site" evidence="7">
    <location>
        <begin position="10"/>
        <end position="11"/>
    </location>
    <ligand>
        <name>substrate</name>
    </ligand>
</feature>
<organism evidence="8 9">
    <name type="scientific">Floridaenema aerugineum BLCC-F46</name>
    <dbReference type="NCBI Taxonomy" id="3153654"/>
    <lineage>
        <taxon>Bacteria</taxon>
        <taxon>Bacillati</taxon>
        <taxon>Cyanobacteriota</taxon>
        <taxon>Cyanophyceae</taxon>
        <taxon>Oscillatoriophycideae</taxon>
        <taxon>Aerosakkonematales</taxon>
        <taxon>Aerosakkonemataceae</taxon>
        <taxon>Floridanema</taxon>
        <taxon>Floridanema aerugineum</taxon>
    </lineage>
</organism>
<evidence type="ECO:0000256" key="1">
    <source>
        <dbReference type="ARBA" id="ARBA00001602"/>
    </source>
</evidence>
<dbReference type="EC" id="5.1.1.3" evidence="2 7"/>
<dbReference type="SUPFAM" id="SSF53681">
    <property type="entry name" value="Aspartate/glutamate racemase"/>
    <property type="match status" value="2"/>
</dbReference>
<feature type="binding site" evidence="7">
    <location>
        <begin position="74"/>
        <end position="75"/>
    </location>
    <ligand>
        <name>substrate</name>
    </ligand>
</feature>
<name>A0ABV4XI51_9CYAN</name>
<feature type="active site" description="Proton donor/acceptor" evidence="7">
    <location>
        <position position="182"/>
    </location>
</feature>
<dbReference type="Proteomes" id="UP001576774">
    <property type="component" value="Unassembled WGS sequence"/>
</dbReference>
<feature type="binding site" evidence="7">
    <location>
        <begin position="183"/>
        <end position="184"/>
    </location>
    <ligand>
        <name>substrate</name>
    </ligand>
</feature>
<evidence type="ECO:0000256" key="6">
    <source>
        <dbReference type="ARBA" id="ARBA00023316"/>
    </source>
</evidence>
<dbReference type="InterPro" id="IPR015942">
    <property type="entry name" value="Asp/Glu/hydantoin_racemase"/>
</dbReference>
<gene>
    <name evidence="7 8" type="primary">murI</name>
    <name evidence="8" type="ORF">ACE1CC_36400</name>
</gene>
<accession>A0ABV4XI51</accession>
<proteinExistence type="inferred from homology"/>
<keyword evidence="5 7" id="KW-0413">Isomerase</keyword>
<evidence type="ECO:0000256" key="4">
    <source>
        <dbReference type="ARBA" id="ARBA00022984"/>
    </source>
</evidence>
<evidence type="ECO:0000256" key="5">
    <source>
        <dbReference type="ARBA" id="ARBA00023235"/>
    </source>
</evidence>
<comment type="catalytic activity">
    <reaction evidence="1 7">
        <text>L-glutamate = D-glutamate</text>
        <dbReference type="Rhea" id="RHEA:12813"/>
        <dbReference type="ChEBI" id="CHEBI:29985"/>
        <dbReference type="ChEBI" id="CHEBI:29986"/>
        <dbReference type="EC" id="5.1.1.3"/>
    </reaction>
</comment>
<comment type="pathway">
    <text evidence="7">Cell wall biogenesis; peptidoglycan biosynthesis.</text>
</comment>
<dbReference type="GO" id="GO:0008881">
    <property type="term" value="F:glutamate racemase activity"/>
    <property type="evidence" value="ECO:0007669"/>
    <property type="project" value="UniProtKB-EC"/>
</dbReference>
<dbReference type="PROSITE" id="PS00923">
    <property type="entry name" value="ASP_GLU_RACEMASE_1"/>
    <property type="match status" value="1"/>
</dbReference>
<dbReference type="RefSeq" id="WP_413275311.1">
    <property type="nucleotide sequence ID" value="NZ_JBHFNQ010000271.1"/>
</dbReference>
<dbReference type="InterPro" id="IPR018187">
    <property type="entry name" value="Asp/Glu_racemase_AS_1"/>
</dbReference>
<keyword evidence="4 7" id="KW-0573">Peptidoglycan synthesis</keyword>
<dbReference type="HAMAP" id="MF_00258">
    <property type="entry name" value="Glu_racemase"/>
    <property type="match status" value="1"/>
</dbReference>